<keyword evidence="5 6" id="KW-0472">Membrane</keyword>
<evidence type="ECO:0000256" key="3">
    <source>
        <dbReference type="ARBA" id="ARBA00022692"/>
    </source>
</evidence>
<feature type="transmembrane region" description="Helical" evidence="6">
    <location>
        <begin position="275"/>
        <end position="296"/>
    </location>
</feature>
<protein>
    <submittedName>
        <fullName evidence="7">APC family permease</fullName>
    </submittedName>
</protein>
<evidence type="ECO:0000313" key="7">
    <source>
        <dbReference type="EMBL" id="NNG34565.1"/>
    </source>
</evidence>
<feature type="transmembrane region" description="Helical" evidence="6">
    <location>
        <begin position="328"/>
        <end position="349"/>
    </location>
</feature>
<evidence type="ECO:0000256" key="5">
    <source>
        <dbReference type="ARBA" id="ARBA00023136"/>
    </source>
</evidence>
<dbReference type="Pfam" id="PF13520">
    <property type="entry name" value="AA_permease_2"/>
    <property type="match status" value="1"/>
</dbReference>
<dbReference type="PANTHER" id="PTHR42770">
    <property type="entry name" value="AMINO ACID TRANSPORTER-RELATED"/>
    <property type="match status" value="1"/>
</dbReference>
<evidence type="ECO:0000256" key="2">
    <source>
        <dbReference type="ARBA" id="ARBA00022475"/>
    </source>
</evidence>
<dbReference type="GO" id="GO:0005886">
    <property type="term" value="C:plasma membrane"/>
    <property type="evidence" value="ECO:0007669"/>
    <property type="project" value="UniProtKB-SubCell"/>
</dbReference>
<evidence type="ECO:0000256" key="6">
    <source>
        <dbReference type="SAM" id="Phobius"/>
    </source>
</evidence>
<keyword evidence="8" id="KW-1185">Reference proteome</keyword>
<sequence length="433" mass="43343">METTPAAVGTRAAPTPSRPPLNTAAAVALYVGALLGPSVLLVPGLAAEIAGPASIVVWLGMLLVSGLLAIVFTALGIRFPDGGMVAYVRAGLHRRLGPAAGWMFVAGVVVGAPVVSLIGAGYLTGLLGLRPGATPLVAAVLLALVVAVNLFGRRAGTRVQQLLVAVLLVLVLVAVAAALPRMRADAWQPLAPHGWSALGPAALAVMLSFVGWEAITPLVSRLPDPGRQLPKITGTAFGVTAVVYLALATVTIGVLGGRAGVAPVAALLDAGLGRAGAVVGSVVAIAVTLAGTNAYLSGATELTRELLRPSDSTQRGRRPAAARAPERALPPAIAGLGTAVFVATGAGWLSVAQLVAIPSTLFVSVYLLCTVAATRLLNGRMRLVAGAAAGAVTVPLLFAGWNLVVPTAIGVGSLVIGARRRPPVSGSGSPGQR</sequence>
<feature type="transmembrane region" description="Helical" evidence="6">
    <location>
        <begin position="55"/>
        <end position="79"/>
    </location>
</feature>
<evidence type="ECO:0000313" key="8">
    <source>
        <dbReference type="Proteomes" id="UP000562984"/>
    </source>
</evidence>
<feature type="transmembrane region" description="Helical" evidence="6">
    <location>
        <begin position="21"/>
        <end position="43"/>
    </location>
</feature>
<dbReference type="Proteomes" id="UP000562984">
    <property type="component" value="Unassembled WGS sequence"/>
</dbReference>
<feature type="transmembrane region" description="Helical" evidence="6">
    <location>
        <begin position="236"/>
        <end position="255"/>
    </location>
</feature>
<dbReference type="InterPro" id="IPR050367">
    <property type="entry name" value="APC_superfamily"/>
</dbReference>
<dbReference type="InterPro" id="IPR002293">
    <property type="entry name" value="AA/rel_permease1"/>
</dbReference>
<dbReference type="PANTHER" id="PTHR42770:SF13">
    <property type="entry name" value="L-METHIONINE_BRANCHED-CHAIN AMINO ACID EXPORTER YJEH"/>
    <property type="match status" value="1"/>
</dbReference>
<dbReference type="PIRSF" id="PIRSF006060">
    <property type="entry name" value="AA_transporter"/>
    <property type="match status" value="1"/>
</dbReference>
<evidence type="ECO:0000256" key="4">
    <source>
        <dbReference type="ARBA" id="ARBA00022989"/>
    </source>
</evidence>
<evidence type="ECO:0000256" key="1">
    <source>
        <dbReference type="ARBA" id="ARBA00004651"/>
    </source>
</evidence>
<organism evidence="7 8">
    <name type="scientific">Nakamurella aerolata</name>
    <dbReference type="NCBI Taxonomy" id="1656892"/>
    <lineage>
        <taxon>Bacteria</taxon>
        <taxon>Bacillati</taxon>
        <taxon>Actinomycetota</taxon>
        <taxon>Actinomycetes</taxon>
        <taxon>Nakamurellales</taxon>
        <taxon>Nakamurellaceae</taxon>
        <taxon>Nakamurella</taxon>
    </lineage>
</organism>
<dbReference type="RefSeq" id="WP_171198178.1">
    <property type="nucleotide sequence ID" value="NZ_JABEND010000001.1"/>
</dbReference>
<dbReference type="EMBL" id="JABEND010000001">
    <property type="protein sequence ID" value="NNG34565.1"/>
    <property type="molecule type" value="Genomic_DNA"/>
</dbReference>
<comment type="subcellular location">
    <subcellularLocation>
        <location evidence="1">Cell membrane</location>
        <topology evidence="1">Multi-pass membrane protein</topology>
    </subcellularLocation>
</comment>
<gene>
    <name evidence="7" type="ORF">HKD39_02285</name>
</gene>
<feature type="transmembrane region" description="Helical" evidence="6">
    <location>
        <begin position="194"/>
        <end position="215"/>
    </location>
</feature>
<accession>A0A849A1X7</accession>
<feature type="transmembrane region" description="Helical" evidence="6">
    <location>
        <begin position="163"/>
        <end position="182"/>
    </location>
</feature>
<name>A0A849A1X7_9ACTN</name>
<comment type="caution">
    <text evidence="7">The sequence shown here is derived from an EMBL/GenBank/DDBJ whole genome shotgun (WGS) entry which is preliminary data.</text>
</comment>
<keyword evidence="4 6" id="KW-1133">Transmembrane helix</keyword>
<dbReference type="Gene3D" id="1.20.1740.10">
    <property type="entry name" value="Amino acid/polyamine transporter I"/>
    <property type="match status" value="1"/>
</dbReference>
<feature type="transmembrane region" description="Helical" evidence="6">
    <location>
        <begin position="132"/>
        <end position="151"/>
    </location>
</feature>
<proteinExistence type="predicted"/>
<feature type="transmembrane region" description="Helical" evidence="6">
    <location>
        <begin position="100"/>
        <end position="120"/>
    </location>
</feature>
<keyword evidence="2" id="KW-1003">Cell membrane</keyword>
<dbReference type="AlphaFoldDB" id="A0A849A1X7"/>
<feature type="transmembrane region" description="Helical" evidence="6">
    <location>
        <begin position="383"/>
        <end position="404"/>
    </location>
</feature>
<feature type="transmembrane region" description="Helical" evidence="6">
    <location>
        <begin position="355"/>
        <end position="376"/>
    </location>
</feature>
<keyword evidence="3 6" id="KW-0812">Transmembrane</keyword>
<reference evidence="7 8" key="1">
    <citation type="submission" date="2020-05" db="EMBL/GenBank/DDBJ databases">
        <title>Nakamurella sp. DB0629 isolated from air conditioner.</title>
        <authorList>
            <person name="Kim D.H."/>
            <person name="Kim D.-U."/>
        </authorList>
    </citation>
    <scope>NUCLEOTIDE SEQUENCE [LARGE SCALE GENOMIC DNA]</scope>
    <source>
        <strain evidence="7 8">DB0629</strain>
    </source>
</reference>
<dbReference type="GO" id="GO:0022857">
    <property type="term" value="F:transmembrane transporter activity"/>
    <property type="evidence" value="ECO:0007669"/>
    <property type="project" value="InterPro"/>
</dbReference>